<accession>A0A8H8X0N3</accession>
<geneLocation type="plasmid" evidence="1 2">
    <name>pVL1_3</name>
</geneLocation>
<dbReference type="AlphaFoldDB" id="A0A8H8X0N3"/>
<dbReference type="EMBL" id="AP024148">
    <property type="protein sequence ID" value="BCM87945.1"/>
    <property type="molecule type" value="Genomic_DNA"/>
</dbReference>
<protein>
    <submittedName>
        <fullName evidence="1">Uncharacterized protein</fullName>
    </submittedName>
</protein>
<evidence type="ECO:0000313" key="2">
    <source>
        <dbReference type="Proteomes" id="UP000663508"/>
    </source>
</evidence>
<keyword evidence="1" id="KW-0614">Plasmid</keyword>
<dbReference type="KEGG" id="mind:mvi_64060"/>
<sequence>MGENDVTDEGGMDNEPLTLRDFLGKSNLAVAKEPPLVHSTQVQNIWKVKKSGKLLAMPCSVFKAEKLCYCFVGRPAYKQDDIDNPQRWQLPMAFVLRFHEPPSIKRIFPFDSGAFMQHRLPDYVTGFDLEGFDISSDRRNIGRLISLVYRTPDKYFDRAAAGFEEITEQHEMTLRHQEIMAVCRLALDNSSRKCDDRAAAIEVSLDQDVVLTHENVLGIVVPEEVTREPSLMKWLFGLTPNIETYSHFPLSLHAHYGQIYQAVRQIYKKAGVRL</sequence>
<proteinExistence type="predicted"/>
<organism evidence="1 2">
    <name type="scientific">Methylobacterium indicum</name>
    <dbReference type="NCBI Taxonomy" id="1775910"/>
    <lineage>
        <taxon>Bacteria</taxon>
        <taxon>Pseudomonadati</taxon>
        <taxon>Pseudomonadota</taxon>
        <taxon>Alphaproteobacteria</taxon>
        <taxon>Hyphomicrobiales</taxon>
        <taxon>Methylobacteriaceae</taxon>
        <taxon>Methylobacterium</taxon>
    </lineage>
</organism>
<gene>
    <name evidence="1" type="ORF">mvi_64060</name>
</gene>
<evidence type="ECO:0000313" key="1">
    <source>
        <dbReference type="EMBL" id="BCM87945.1"/>
    </source>
</evidence>
<dbReference type="Proteomes" id="UP000663508">
    <property type="component" value="Plasmid pVL1_3"/>
</dbReference>
<name>A0A8H8X0N3_9HYPH</name>
<reference evidence="1" key="1">
    <citation type="submission" date="2020-11" db="EMBL/GenBank/DDBJ databases">
        <title>Complete genome sequence of a novel pathogenic Methylobacterium strain isolated from rice in Vietnam.</title>
        <authorList>
            <person name="Lai K."/>
            <person name="Okazaki S."/>
            <person name="Higashi K."/>
            <person name="Mori H."/>
            <person name="Toyoda A."/>
            <person name="Kurokawa K."/>
        </authorList>
    </citation>
    <scope>NUCLEOTIDE SEQUENCE</scope>
    <source>
        <strain evidence="1">VL1</strain>
        <plasmid evidence="1">pVL1_3</plasmid>
    </source>
</reference>